<dbReference type="GO" id="GO:0050793">
    <property type="term" value="P:regulation of developmental process"/>
    <property type="evidence" value="ECO:0007669"/>
    <property type="project" value="UniProtKB-ARBA"/>
</dbReference>
<dbReference type="GO" id="GO:0005509">
    <property type="term" value="F:calcium ion binding"/>
    <property type="evidence" value="ECO:0007669"/>
    <property type="project" value="InterPro"/>
</dbReference>
<evidence type="ECO:0000256" key="14">
    <source>
        <dbReference type="RuleBase" id="RU361195"/>
    </source>
</evidence>
<dbReference type="CDD" id="cd00125">
    <property type="entry name" value="PLA2c"/>
    <property type="match status" value="1"/>
</dbReference>
<sequence>MIGSAATSVFRNCCPGGGGGSRGGAVDDEKKLFQAFLDKLSRPQQTKLLQAMENGGSIDGRTTDCVLIQREAIMKEEPNVIACRFWRWPDLQCATELKRIPECPNNADPVYICCNPYHWGRLFFADTPPPPYQLYDIGSQNVEGLLSSESMEEGSDPPESLPTDGGDSLHPTGWCQLAYWEQAQRVGDIFPVENSFVNVFYDQPRGDGMCLKILSNQRKSETPEAVNKVRQKIGLGVTLSQETDSVWLYNRSSEDIFIYSPTLNKADGRFRVSKVLPGYCLKAYNYRAMSQTLLWPKHIAGAQMGPVDTFSMRISFVKGWGSGYKRQDVTSCPCWLEVLLTRRKEEIDGVSKKNRRRKKNTNIYFSFIRAEAVKVKNFERTNCFSLDNLVNSVFDVFKIKNQVQFSMKIIFSPLKSIIMGTLDMVIIPLRPIFPNITELNIRLNRLSAKRFLNQEGSDIDPLISGKPSSTFYNNDENTILENIQTERTFIDYMQRLNEKAENLLEYIRKRQNPQYKNSNISRIPLMLRNADLEWQKVGLDGWRGEIIPYRDLSDAGISEKIPGTDLSLIKADLRNSKKIGGYNVSVPLQWNFLDDTDIKEKWDLPGKVSQGIAADMDDLNEVFSIMSNVLNSTAPPKWPIANPRSAHKNNDVYIARANDPFGYSTKWEFKSNSTKSRKKRGIGELYSMLKCGTGCDPLLLRGYGCYCGFLGAGIPADGIDRCCQAHDRCYGRANCPMYLQYFVPYLWKCYNGRPLCAVDNGEWGRCATQLCRCDLYLSACTRKYRCPRRRLICRSNKFRMLQNYLKII</sequence>
<feature type="domain" description="MH1" evidence="16">
    <location>
        <begin position="1"/>
        <end position="128"/>
    </location>
</feature>
<evidence type="ECO:0000259" key="16">
    <source>
        <dbReference type="PROSITE" id="PS51075"/>
    </source>
</evidence>
<evidence type="ECO:0000256" key="3">
    <source>
        <dbReference type="ARBA" id="ARBA00022525"/>
    </source>
</evidence>
<evidence type="ECO:0000256" key="6">
    <source>
        <dbReference type="ARBA" id="ARBA00023015"/>
    </source>
</evidence>
<dbReference type="PRINTS" id="PR00389">
    <property type="entry name" value="PHPHLIPASEA2"/>
</dbReference>
<keyword evidence="4 11" id="KW-0479">Metal-binding</keyword>
<dbReference type="InterPro" id="IPR016090">
    <property type="entry name" value="PLA2-like_dom"/>
</dbReference>
<evidence type="ECO:0000256" key="10">
    <source>
        <dbReference type="PIRSR" id="PIRSR601211-1"/>
    </source>
</evidence>
<dbReference type="GO" id="GO:0006357">
    <property type="term" value="P:regulation of transcription by RNA polymerase II"/>
    <property type="evidence" value="ECO:0007669"/>
    <property type="project" value="TreeGrafter"/>
</dbReference>
<dbReference type="GO" id="GO:0005737">
    <property type="term" value="C:cytoplasm"/>
    <property type="evidence" value="ECO:0007669"/>
    <property type="project" value="UniProtKB-SubCell"/>
</dbReference>
<evidence type="ECO:0000256" key="1">
    <source>
        <dbReference type="ARBA" id="ARBA00004613"/>
    </source>
</evidence>
<dbReference type="PANTHER" id="PTHR13703">
    <property type="entry name" value="SMAD"/>
    <property type="match status" value="1"/>
</dbReference>
<dbReference type="PROSITE" id="PS00119">
    <property type="entry name" value="PA2_ASP"/>
    <property type="match status" value="1"/>
</dbReference>
<dbReference type="CDD" id="cd10489">
    <property type="entry name" value="MH1_SMAD_6_7"/>
    <property type="match status" value="1"/>
</dbReference>
<dbReference type="GO" id="GO:0051239">
    <property type="term" value="P:regulation of multicellular organismal process"/>
    <property type="evidence" value="ECO:0007669"/>
    <property type="project" value="UniProtKB-ARBA"/>
</dbReference>
<feature type="disulfide bond" evidence="12">
    <location>
        <begin position="756"/>
        <end position="771"/>
    </location>
</feature>
<feature type="active site" evidence="10">
    <location>
        <position position="726"/>
    </location>
</feature>
<keyword evidence="7 12" id="KW-1015">Disulfide bond</keyword>
<dbReference type="Proteomes" id="UP000594454">
    <property type="component" value="Chromosome 6"/>
</dbReference>
<dbReference type="EMBL" id="LR899014">
    <property type="protein sequence ID" value="CAD7091917.1"/>
    <property type="molecule type" value="Genomic_DNA"/>
</dbReference>
<dbReference type="InterPro" id="IPR001132">
    <property type="entry name" value="SMAD_dom_Dwarfin-type"/>
</dbReference>
<dbReference type="InterPro" id="IPR036578">
    <property type="entry name" value="SMAD_MH1_sf"/>
</dbReference>
<dbReference type="Gene3D" id="3.90.520.10">
    <property type="entry name" value="SMAD MH1 domain"/>
    <property type="match status" value="1"/>
</dbReference>
<keyword evidence="3" id="KW-0964">Secreted</keyword>
<dbReference type="Gene3D" id="2.60.200.10">
    <property type="match status" value="1"/>
</dbReference>
<evidence type="ECO:0000256" key="12">
    <source>
        <dbReference type="PIRSR" id="PIRSR601211-3"/>
    </source>
</evidence>
<dbReference type="GO" id="GO:0004623">
    <property type="term" value="F:phospholipase A2 activity"/>
    <property type="evidence" value="ECO:0007669"/>
    <property type="project" value="InterPro"/>
</dbReference>
<dbReference type="SUPFAM" id="SSF48619">
    <property type="entry name" value="Phospholipase A2, PLA2"/>
    <property type="match status" value="1"/>
</dbReference>
<evidence type="ECO:0000313" key="19">
    <source>
        <dbReference type="Proteomes" id="UP000594454"/>
    </source>
</evidence>
<dbReference type="PROSITE" id="PS51075">
    <property type="entry name" value="MH1"/>
    <property type="match status" value="1"/>
</dbReference>
<dbReference type="GO" id="GO:0005576">
    <property type="term" value="C:extracellular region"/>
    <property type="evidence" value="ECO:0007669"/>
    <property type="project" value="UniProtKB-SubCell"/>
</dbReference>
<dbReference type="SMART" id="SM00523">
    <property type="entry name" value="DWA"/>
    <property type="match status" value="1"/>
</dbReference>
<dbReference type="InterPro" id="IPR036444">
    <property type="entry name" value="PLipase_A2_dom_sf"/>
</dbReference>
<feature type="disulfide bond" evidence="12">
    <location>
        <begin position="729"/>
        <end position="773"/>
    </location>
</feature>
<dbReference type="GO" id="GO:0071144">
    <property type="term" value="C:heteromeric SMAD protein complex"/>
    <property type="evidence" value="ECO:0007669"/>
    <property type="project" value="TreeGrafter"/>
</dbReference>
<proteinExistence type="inferred from homology"/>
<dbReference type="GO" id="GO:0140416">
    <property type="term" value="F:transcription regulator inhibitor activity"/>
    <property type="evidence" value="ECO:0007669"/>
    <property type="project" value="TreeGrafter"/>
</dbReference>
<dbReference type="InterPro" id="IPR033112">
    <property type="entry name" value="PLA2_Asp_AS"/>
</dbReference>
<feature type="binding site" evidence="11">
    <location>
        <position position="706"/>
    </location>
    <ligand>
        <name>Ca(2+)</name>
        <dbReference type="ChEBI" id="CHEBI:29108"/>
    </ligand>
</feature>
<evidence type="ECO:0000313" key="18">
    <source>
        <dbReference type="EMBL" id="CAD7091917.1"/>
    </source>
</evidence>
<keyword evidence="5" id="KW-0862">Zinc</keyword>
<keyword evidence="6 14" id="KW-0805">Transcription regulation</keyword>
<dbReference type="InterPro" id="IPR003619">
    <property type="entry name" value="MAD_homology1_Dwarfin-type"/>
</dbReference>
<keyword evidence="14" id="KW-0963">Cytoplasm</keyword>
<dbReference type="GO" id="GO:0006644">
    <property type="term" value="P:phospholipid metabolic process"/>
    <property type="evidence" value="ECO:0007669"/>
    <property type="project" value="InterPro"/>
</dbReference>
<dbReference type="GO" id="GO:0060395">
    <property type="term" value="P:SMAD protein signal transduction"/>
    <property type="evidence" value="ECO:0007669"/>
    <property type="project" value="TreeGrafter"/>
</dbReference>
<keyword evidence="19" id="KW-1185">Reference proteome</keyword>
<protein>
    <recommendedName>
        <fullName evidence="14">Mothers against decapentaplegic homolog</fullName>
        <shortName evidence="14">MAD homolog</shortName>
        <shortName evidence="14">Mothers against DPP homolog</shortName>
    </recommendedName>
    <alternativeName>
        <fullName evidence="14">SMAD family member</fullName>
    </alternativeName>
</protein>
<comment type="similarity">
    <text evidence="2 14">Belongs to the dwarfin/SMAD family.</text>
</comment>
<dbReference type="SUPFAM" id="SSF56366">
    <property type="entry name" value="SMAD MH1 domain"/>
    <property type="match status" value="1"/>
</dbReference>
<feature type="disulfide bond" evidence="12">
    <location>
        <begin position="722"/>
        <end position="780"/>
    </location>
</feature>
<feature type="domain" description="MH2" evidence="17">
    <location>
        <begin position="174"/>
        <end position="364"/>
    </location>
</feature>
<evidence type="ECO:0000259" key="17">
    <source>
        <dbReference type="PROSITE" id="PS51076"/>
    </source>
</evidence>
<dbReference type="InterPro" id="IPR008984">
    <property type="entry name" value="SMAD_FHA_dom_sf"/>
</dbReference>
<dbReference type="GO" id="GO:0050482">
    <property type="term" value="P:arachidonate secretion"/>
    <property type="evidence" value="ECO:0007669"/>
    <property type="project" value="InterPro"/>
</dbReference>
<dbReference type="InParanoid" id="A0A7R8V4H6"/>
<feature type="binding site" evidence="11">
    <location>
        <position position="727"/>
    </location>
    <ligand>
        <name>Ca(2+)</name>
        <dbReference type="ChEBI" id="CHEBI:29108"/>
    </ligand>
</feature>
<accession>A0A7R8V4H6</accession>
<dbReference type="PROSITE" id="PS00118">
    <property type="entry name" value="PA2_HIS"/>
    <property type="match status" value="1"/>
</dbReference>
<dbReference type="Pfam" id="PF03165">
    <property type="entry name" value="MH1"/>
    <property type="match status" value="1"/>
</dbReference>
<name>A0A7R8V4H6_HERIL</name>
<dbReference type="SMART" id="SM00085">
    <property type="entry name" value="PA2c"/>
    <property type="match status" value="1"/>
</dbReference>
<evidence type="ECO:0000256" key="4">
    <source>
        <dbReference type="ARBA" id="ARBA00022723"/>
    </source>
</evidence>
<dbReference type="PANTHER" id="PTHR13703:SF54">
    <property type="entry name" value="MOTHERS AGAINST DECAPENTAPLEGIC HOMOLOG"/>
    <property type="match status" value="1"/>
</dbReference>
<gene>
    <name evidence="18" type="ORF">HERILL_LOCUS14315</name>
</gene>
<feature type="active site" evidence="10">
    <location>
        <position position="774"/>
    </location>
</feature>
<dbReference type="InterPro" id="IPR001211">
    <property type="entry name" value="PLA2"/>
</dbReference>
<dbReference type="GO" id="GO:0016042">
    <property type="term" value="P:lipid catabolic process"/>
    <property type="evidence" value="ECO:0007669"/>
    <property type="project" value="InterPro"/>
</dbReference>
<keyword evidence="8 14" id="KW-0804">Transcription</keyword>
<dbReference type="GO" id="GO:0030154">
    <property type="term" value="P:cell differentiation"/>
    <property type="evidence" value="ECO:0007669"/>
    <property type="project" value="TreeGrafter"/>
</dbReference>
<comment type="subcellular location">
    <subcellularLocation>
        <location evidence="14">Cytoplasm</location>
    </subcellularLocation>
    <subcellularLocation>
        <location evidence="14">Nucleus</location>
    </subcellularLocation>
    <subcellularLocation>
        <location evidence="1">Secreted</location>
    </subcellularLocation>
</comment>
<evidence type="ECO:0000256" key="2">
    <source>
        <dbReference type="ARBA" id="ARBA00005545"/>
    </source>
</evidence>
<dbReference type="OrthoDB" id="5946219at2759"/>
<dbReference type="Gene3D" id="1.20.90.10">
    <property type="entry name" value="Phospholipase A2 domain"/>
    <property type="match status" value="1"/>
</dbReference>
<dbReference type="SMART" id="SM00524">
    <property type="entry name" value="DWB"/>
    <property type="match status" value="1"/>
</dbReference>
<dbReference type="InterPro" id="IPR033113">
    <property type="entry name" value="PLA2_histidine"/>
</dbReference>
<evidence type="ECO:0000256" key="8">
    <source>
        <dbReference type="ARBA" id="ARBA00023163"/>
    </source>
</evidence>
<evidence type="ECO:0000256" key="5">
    <source>
        <dbReference type="ARBA" id="ARBA00022833"/>
    </source>
</evidence>
<dbReference type="SUPFAM" id="SSF49879">
    <property type="entry name" value="SMAD/FHA domain"/>
    <property type="match status" value="1"/>
</dbReference>
<comment type="cofactor">
    <cofactor evidence="11">
        <name>Ca(2+)</name>
        <dbReference type="ChEBI" id="CHEBI:29108"/>
    </cofactor>
    <text evidence="11">Binds 1 Ca(2+) ion per subunit.</text>
</comment>
<evidence type="ECO:0000256" key="9">
    <source>
        <dbReference type="ARBA" id="ARBA00023242"/>
    </source>
</evidence>
<evidence type="ECO:0000256" key="13">
    <source>
        <dbReference type="RuleBase" id="RU003654"/>
    </source>
</evidence>
<comment type="similarity">
    <text evidence="13">Belongs to the phospholipase A2 family.</text>
</comment>
<feature type="binding site" evidence="11">
    <location>
        <position position="708"/>
    </location>
    <ligand>
        <name>Ca(2+)</name>
        <dbReference type="ChEBI" id="CHEBI:29108"/>
    </ligand>
</feature>
<evidence type="ECO:0000256" key="15">
    <source>
        <dbReference type="SAM" id="MobiDB-lite"/>
    </source>
</evidence>
<dbReference type="PROSITE" id="PS51076">
    <property type="entry name" value="MH2"/>
    <property type="match status" value="1"/>
</dbReference>
<feature type="region of interest" description="Disordered" evidence="15">
    <location>
        <begin position="147"/>
        <end position="166"/>
    </location>
</feature>
<organism evidence="18 19">
    <name type="scientific">Hermetia illucens</name>
    <name type="common">Black soldier fly</name>
    <dbReference type="NCBI Taxonomy" id="343691"/>
    <lineage>
        <taxon>Eukaryota</taxon>
        <taxon>Metazoa</taxon>
        <taxon>Ecdysozoa</taxon>
        <taxon>Arthropoda</taxon>
        <taxon>Hexapoda</taxon>
        <taxon>Insecta</taxon>
        <taxon>Pterygota</taxon>
        <taxon>Neoptera</taxon>
        <taxon>Endopterygota</taxon>
        <taxon>Diptera</taxon>
        <taxon>Brachycera</taxon>
        <taxon>Stratiomyomorpha</taxon>
        <taxon>Stratiomyidae</taxon>
        <taxon>Hermetiinae</taxon>
        <taxon>Hermetia</taxon>
    </lineage>
</organism>
<keyword evidence="9 14" id="KW-0539">Nucleus</keyword>
<dbReference type="Pfam" id="PF00068">
    <property type="entry name" value="Phospholip_A2_1"/>
    <property type="match status" value="1"/>
</dbReference>
<feature type="disulfide bond" evidence="12">
    <location>
        <begin position="707"/>
        <end position="723"/>
    </location>
</feature>
<reference evidence="18 19" key="1">
    <citation type="submission" date="2020-11" db="EMBL/GenBank/DDBJ databases">
        <authorList>
            <person name="Wallbank WR R."/>
            <person name="Pardo Diaz C."/>
            <person name="Kozak K."/>
            <person name="Martin S."/>
            <person name="Jiggins C."/>
            <person name="Moest M."/>
            <person name="Warren A I."/>
            <person name="Generalovic N T."/>
            <person name="Byers J.R.P. K."/>
            <person name="Montejo-Kovacevich G."/>
            <person name="Yen C E."/>
        </authorList>
    </citation>
    <scope>NUCLEOTIDE SEQUENCE [LARGE SCALE GENOMIC DNA]</scope>
</reference>
<keyword evidence="11" id="KW-0106">Calcium</keyword>
<dbReference type="InterPro" id="IPR013019">
    <property type="entry name" value="MAD_homology_MH1"/>
</dbReference>
<dbReference type="Pfam" id="PF03166">
    <property type="entry name" value="MH2"/>
    <property type="match status" value="1"/>
</dbReference>
<dbReference type="AlphaFoldDB" id="A0A7R8V4H6"/>
<dbReference type="InterPro" id="IPR017855">
    <property type="entry name" value="SMAD-like_dom_sf"/>
</dbReference>
<dbReference type="InterPro" id="IPR013790">
    <property type="entry name" value="Dwarfin"/>
</dbReference>
<dbReference type="GO" id="GO:0009791">
    <property type="term" value="P:post-embryonic development"/>
    <property type="evidence" value="ECO:0007669"/>
    <property type="project" value="UniProtKB-ARBA"/>
</dbReference>
<evidence type="ECO:0000256" key="11">
    <source>
        <dbReference type="PIRSR" id="PIRSR601211-2"/>
    </source>
</evidence>
<dbReference type="GO" id="GO:0009653">
    <property type="term" value="P:anatomical structure morphogenesis"/>
    <property type="evidence" value="ECO:0007669"/>
    <property type="project" value="TreeGrafter"/>
</dbReference>
<evidence type="ECO:0000256" key="7">
    <source>
        <dbReference type="ARBA" id="ARBA00023157"/>
    </source>
</evidence>
<dbReference type="GO" id="GO:0070411">
    <property type="term" value="F:I-SMAD binding"/>
    <property type="evidence" value="ECO:0007669"/>
    <property type="project" value="TreeGrafter"/>
</dbReference>